<evidence type="ECO:0000256" key="5">
    <source>
        <dbReference type="SAM" id="Coils"/>
    </source>
</evidence>
<dbReference type="SMART" id="SM00283">
    <property type="entry name" value="MA"/>
    <property type="match status" value="1"/>
</dbReference>
<dbReference type="InterPro" id="IPR051310">
    <property type="entry name" value="MCP_chemotaxis"/>
</dbReference>
<feature type="coiled-coil region" evidence="5">
    <location>
        <begin position="473"/>
        <end position="500"/>
    </location>
</feature>
<feature type="domain" description="Methyl-accepting transducer" evidence="7">
    <location>
        <begin position="287"/>
        <end position="502"/>
    </location>
</feature>
<evidence type="ECO:0000256" key="3">
    <source>
        <dbReference type="ARBA" id="ARBA00029447"/>
    </source>
</evidence>
<dbReference type="PANTHER" id="PTHR43531">
    <property type="entry name" value="PROTEIN ICFG"/>
    <property type="match status" value="1"/>
</dbReference>
<dbReference type="Gene3D" id="1.10.287.950">
    <property type="entry name" value="Methyl-accepting chemotaxis protein"/>
    <property type="match status" value="1"/>
</dbReference>
<dbReference type="Proteomes" id="UP000020077">
    <property type="component" value="Unassembled WGS sequence"/>
</dbReference>
<dbReference type="SMART" id="SM00304">
    <property type="entry name" value="HAMP"/>
    <property type="match status" value="1"/>
</dbReference>
<dbReference type="InterPro" id="IPR004090">
    <property type="entry name" value="Chemotax_Me-accpt_rcpt"/>
</dbReference>
<comment type="subcellular location">
    <subcellularLocation>
        <location evidence="1">Membrane</location>
    </subcellularLocation>
</comment>
<keyword evidence="9" id="KW-0675">Receptor</keyword>
<evidence type="ECO:0000313" key="10">
    <source>
        <dbReference type="Proteomes" id="UP000020077"/>
    </source>
</evidence>
<keyword evidence="2" id="KW-0145">Chemotaxis</keyword>
<keyword evidence="6" id="KW-0812">Transmembrane</keyword>
<name>A0A080M6A2_9PROT</name>
<dbReference type="PRINTS" id="PR00260">
    <property type="entry name" value="CHEMTRNSDUCR"/>
</dbReference>
<evidence type="ECO:0000256" key="6">
    <source>
        <dbReference type="SAM" id="Phobius"/>
    </source>
</evidence>
<dbReference type="SUPFAM" id="SSF58104">
    <property type="entry name" value="Methyl-accepting chemotaxis protein (MCP) signaling domain"/>
    <property type="match status" value="1"/>
</dbReference>
<reference evidence="9 10" key="1">
    <citation type="submission" date="2014-02" db="EMBL/GenBank/DDBJ databases">
        <title>Expanding our view of genomic diversity in Candidatus Accumulibacter clades.</title>
        <authorList>
            <person name="Skennerton C.T."/>
            <person name="Barr J.J."/>
            <person name="Slater F.R."/>
            <person name="Bond P.L."/>
            <person name="Tyson G.W."/>
        </authorList>
    </citation>
    <scope>NUCLEOTIDE SEQUENCE [LARGE SCALE GENOMIC DNA]</scope>
    <source>
        <strain evidence="10">BA-91</strain>
    </source>
</reference>
<evidence type="ECO:0000256" key="4">
    <source>
        <dbReference type="PROSITE-ProRule" id="PRU00284"/>
    </source>
</evidence>
<comment type="similarity">
    <text evidence="3">Belongs to the methyl-accepting chemotaxis (MCP) protein family.</text>
</comment>
<keyword evidence="4" id="KW-0807">Transducer</keyword>
<accession>A0A080M6A2</accession>
<dbReference type="GO" id="GO:0006935">
    <property type="term" value="P:chemotaxis"/>
    <property type="evidence" value="ECO:0007669"/>
    <property type="project" value="UniProtKB-KW"/>
</dbReference>
<proteinExistence type="inferred from homology"/>
<evidence type="ECO:0000313" key="9">
    <source>
        <dbReference type="EMBL" id="KFB72584.1"/>
    </source>
</evidence>
<feature type="domain" description="HAMP" evidence="8">
    <location>
        <begin position="230"/>
        <end position="282"/>
    </location>
</feature>
<evidence type="ECO:0000256" key="1">
    <source>
        <dbReference type="ARBA" id="ARBA00004370"/>
    </source>
</evidence>
<dbReference type="InterPro" id="IPR024478">
    <property type="entry name" value="HlyB_4HB_MCP"/>
</dbReference>
<feature type="transmembrane region" description="Helical" evidence="6">
    <location>
        <begin position="211"/>
        <end position="234"/>
    </location>
</feature>
<dbReference type="InterPro" id="IPR003660">
    <property type="entry name" value="HAMP_dom"/>
</dbReference>
<dbReference type="FunFam" id="1.10.287.950:FF:000001">
    <property type="entry name" value="Methyl-accepting chemotaxis sensory transducer"/>
    <property type="match status" value="1"/>
</dbReference>
<dbReference type="GO" id="GO:0004888">
    <property type="term" value="F:transmembrane signaling receptor activity"/>
    <property type="evidence" value="ECO:0007669"/>
    <property type="project" value="InterPro"/>
</dbReference>
<dbReference type="GO" id="GO:0005886">
    <property type="term" value="C:plasma membrane"/>
    <property type="evidence" value="ECO:0007669"/>
    <property type="project" value="TreeGrafter"/>
</dbReference>
<gene>
    <name evidence="9" type="primary">trg_3</name>
    <name evidence="9" type="ORF">AW09_002232</name>
</gene>
<dbReference type="AlphaFoldDB" id="A0A080M6A2"/>
<evidence type="ECO:0000259" key="7">
    <source>
        <dbReference type="PROSITE" id="PS50111"/>
    </source>
</evidence>
<evidence type="ECO:0000259" key="8">
    <source>
        <dbReference type="PROSITE" id="PS50885"/>
    </source>
</evidence>
<keyword evidence="5" id="KW-0175">Coiled coil</keyword>
<protein>
    <submittedName>
        <fullName evidence="9">Ribose and galactose chemoreceptor protein</fullName>
    </submittedName>
</protein>
<dbReference type="PROSITE" id="PS50885">
    <property type="entry name" value="HAMP"/>
    <property type="match status" value="1"/>
</dbReference>
<evidence type="ECO:0000256" key="2">
    <source>
        <dbReference type="ARBA" id="ARBA00022500"/>
    </source>
</evidence>
<dbReference type="InterPro" id="IPR004089">
    <property type="entry name" value="MCPsignal_dom"/>
</dbReference>
<comment type="caution">
    <text evidence="9">The sequence shown here is derived from an EMBL/GenBank/DDBJ whole genome shotgun (WGS) entry which is preliminary data.</text>
</comment>
<dbReference type="EMBL" id="JDVG02000368">
    <property type="protein sequence ID" value="KFB72584.1"/>
    <property type="molecule type" value="Genomic_DNA"/>
</dbReference>
<dbReference type="Pfam" id="PF00672">
    <property type="entry name" value="HAMP"/>
    <property type="match status" value="1"/>
</dbReference>
<dbReference type="PROSITE" id="PS50111">
    <property type="entry name" value="CHEMOTAXIS_TRANSDUC_2"/>
    <property type="match status" value="1"/>
</dbReference>
<keyword evidence="6" id="KW-1133">Transmembrane helix</keyword>
<dbReference type="PANTHER" id="PTHR43531:SF11">
    <property type="entry name" value="METHYL-ACCEPTING CHEMOTAXIS PROTEIN 3"/>
    <property type="match status" value="1"/>
</dbReference>
<dbReference type="Pfam" id="PF12729">
    <property type="entry name" value="4HB_MCP_1"/>
    <property type="match status" value="1"/>
</dbReference>
<sequence length="540" mass="56502">MALRDGPDATASKPSSFTEKSMKIKAKIVVSSLVPLTMMLLLGIFSYFGLRSMQQTLDAIGVKGMQHLAAVNDSRGRLLDANIAAYRLFTMLGNFNEERIAKDAAVIMGHADGAIQLLKKFRERSDLDEDEKKAIAALEEPLARYRKNVVQAIDMAQSDIAMGTGMMQAADKRFLEIDAALSKFLEEQKSKGDEMVSAANKRVSSLIATNLGLFLLGLVVAVSIALVLAGRIVAPLVEAVRTASMIAGGELGTAIQTGAQDETGDLLRALAEMQGKLTQIIGEVHTAADSLSNAAGQVSATASSLAHSSSEQAASVEETTASMQEMSASIAQNKENAQLTGKLAAKAASEAAEGATAVGCTVEDMKSIAGKISIIDDIAYQTNLLALNAAIEAARAGEHGKGFAVVAAEVRKLAERSQVAAQEIGNLAKSSVKQADLAGNLLTQMVPTIRQTSELVQEIAAASSEQSSGVMQINGALGQLNQATQQNASASEQLAATAEEMAGQASQLQDLMAFFRIDDTTLSGVPSSDTVIPRSAARSG</sequence>
<keyword evidence="6" id="KW-0472">Membrane</keyword>
<dbReference type="GO" id="GO:0007165">
    <property type="term" value="P:signal transduction"/>
    <property type="evidence" value="ECO:0007669"/>
    <property type="project" value="UniProtKB-KW"/>
</dbReference>
<dbReference type="Pfam" id="PF00015">
    <property type="entry name" value="MCPsignal"/>
    <property type="match status" value="1"/>
</dbReference>
<organism evidence="9 10">
    <name type="scientific">Candidatus Accumulibacter phosphatis</name>
    <dbReference type="NCBI Taxonomy" id="327160"/>
    <lineage>
        <taxon>Bacteria</taxon>
        <taxon>Pseudomonadati</taxon>
        <taxon>Pseudomonadota</taxon>
        <taxon>Betaproteobacteria</taxon>
        <taxon>Candidatus Accumulibacter</taxon>
    </lineage>
</organism>
<feature type="transmembrane region" description="Helical" evidence="6">
    <location>
        <begin position="28"/>
        <end position="50"/>
    </location>
</feature>